<protein>
    <recommendedName>
        <fullName evidence="3">adenosine deaminase</fullName>
        <ecNumber evidence="3">3.5.4.4</ecNumber>
    </recommendedName>
</protein>
<comment type="cofactor">
    <cofactor evidence="1">
        <name>Zn(2+)</name>
        <dbReference type="ChEBI" id="CHEBI:29105"/>
    </cofactor>
</comment>
<dbReference type="PANTHER" id="PTHR11409">
    <property type="entry name" value="ADENOSINE DEAMINASE"/>
    <property type="match status" value="1"/>
</dbReference>
<keyword evidence="9" id="KW-1185">Reference proteome</keyword>
<organism evidence="8 9">
    <name type="scientific">Liquorilactobacillus capillatus DSM 19910</name>
    <dbReference type="NCBI Taxonomy" id="1423731"/>
    <lineage>
        <taxon>Bacteria</taxon>
        <taxon>Bacillati</taxon>
        <taxon>Bacillota</taxon>
        <taxon>Bacilli</taxon>
        <taxon>Lactobacillales</taxon>
        <taxon>Lactobacillaceae</taxon>
        <taxon>Liquorilactobacillus</taxon>
    </lineage>
</organism>
<evidence type="ECO:0000256" key="1">
    <source>
        <dbReference type="ARBA" id="ARBA00001947"/>
    </source>
</evidence>
<accession>A0A0R1M3P8</accession>
<reference evidence="8 9" key="1">
    <citation type="journal article" date="2015" name="Genome Announc.">
        <title>Expanding the biotechnology potential of lactobacilli through comparative genomics of 213 strains and associated genera.</title>
        <authorList>
            <person name="Sun Z."/>
            <person name="Harris H.M."/>
            <person name="McCann A."/>
            <person name="Guo C."/>
            <person name="Argimon S."/>
            <person name="Zhang W."/>
            <person name="Yang X."/>
            <person name="Jeffery I.B."/>
            <person name="Cooney J.C."/>
            <person name="Kagawa T.F."/>
            <person name="Liu W."/>
            <person name="Song Y."/>
            <person name="Salvetti E."/>
            <person name="Wrobel A."/>
            <person name="Rasinkangas P."/>
            <person name="Parkhill J."/>
            <person name="Rea M.C."/>
            <person name="O'Sullivan O."/>
            <person name="Ritari J."/>
            <person name="Douillard F.P."/>
            <person name="Paul Ross R."/>
            <person name="Yang R."/>
            <person name="Briner A.E."/>
            <person name="Felis G.E."/>
            <person name="de Vos W.M."/>
            <person name="Barrangou R."/>
            <person name="Klaenhammer T.R."/>
            <person name="Caufield P.W."/>
            <person name="Cui Y."/>
            <person name="Zhang H."/>
            <person name="O'Toole P.W."/>
        </authorList>
    </citation>
    <scope>NUCLEOTIDE SEQUENCE [LARGE SCALE GENOMIC DNA]</scope>
    <source>
        <strain evidence="8 9">DSM 19910</strain>
    </source>
</reference>
<dbReference type="InterPro" id="IPR032466">
    <property type="entry name" value="Metal_Hydrolase"/>
</dbReference>
<evidence type="ECO:0000313" key="9">
    <source>
        <dbReference type="Proteomes" id="UP000051621"/>
    </source>
</evidence>
<proteinExistence type="inferred from homology"/>
<keyword evidence="4" id="KW-0479">Metal-binding</keyword>
<evidence type="ECO:0000256" key="4">
    <source>
        <dbReference type="ARBA" id="ARBA00022723"/>
    </source>
</evidence>
<dbReference type="OrthoDB" id="8772092at2"/>
<comment type="similarity">
    <text evidence="2">Belongs to the metallo-dependent hydrolases superfamily. Adenosine and AMP deaminases family.</text>
</comment>
<dbReference type="GO" id="GO:0046872">
    <property type="term" value="F:metal ion binding"/>
    <property type="evidence" value="ECO:0007669"/>
    <property type="project" value="UniProtKB-KW"/>
</dbReference>
<dbReference type="Proteomes" id="UP000051621">
    <property type="component" value="Unassembled WGS sequence"/>
</dbReference>
<evidence type="ECO:0000256" key="2">
    <source>
        <dbReference type="ARBA" id="ARBA00006676"/>
    </source>
</evidence>
<dbReference type="InterPro" id="IPR001365">
    <property type="entry name" value="A_deaminase_dom"/>
</dbReference>
<dbReference type="EMBL" id="AZEF01000011">
    <property type="protein sequence ID" value="KRL02590.1"/>
    <property type="molecule type" value="Genomic_DNA"/>
</dbReference>
<gene>
    <name evidence="8" type="ORF">FC81_GL000627</name>
</gene>
<evidence type="ECO:0000256" key="5">
    <source>
        <dbReference type="ARBA" id="ARBA00022801"/>
    </source>
</evidence>
<dbReference type="GO" id="GO:0005829">
    <property type="term" value="C:cytosol"/>
    <property type="evidence" value="ECO:0007669"/>
    <property type="project" value="TreeGrafter"/>
</dbReference>
<dbReference type="GO" id="GO:0004000">
    <property type="term" value="F:adenosine deaminase activity"/>
    <property type="evidence" value="ECO:0007669"/>
    <property type="project" value="UniProtKB-ARBA"/>
</dbReference>
<dbReference type="GO" id="GO:0006154">
    <property type="term" value="P:adenosine catabolic process"/>
    <property type="evidence" value="ECO:0007669"/>
    <property type="project" value="TreeGrafter"/>
</dbReference>
<comment type="caution">
    <text evidence="8">The sequence shown here is derived from an EMBL/GenBank/DDBJ whole genome shotgun (WGS) entry which is preliminary data.</text>
</comment>
<dbReference type="PATRIC" id="fig|1423731.3.peg.641"/>
<evidence type="ECO:0000256" key="6">
    <source>
        <dbReference type="ARBA" id="ARBA00022833"/>
    </source>
</evidence>
<dbReference type="GO" id="GO:0046103">
    <property type="term" value="P:inosine biosynthetic process"/>
    <property type="evidence" value="ECO:0007669"/>
    <property type="project" value="TreeGrafter"/>
</dbReference>
<dbReference type="Pfam" id="PF00962">
    <property type="entry name" value="A_deaminase"/>
    <property type="match status" value="1"/>
</dbReference>
<dbReference type="RefSeq" id="WP_057742771.1">
    <property type="nucleotide sequence ID" value="NZ_AZEF01000011.1"/>
</dbReference>
<evidence type="ECO:0000259" key="7">
    <source>
        <dbReference type="Pfam" id="PF00962"/>
    </source>
</evidence>
<keyword evidence="6" id="KW-0862">Zinc</keyword>
<evidence type="ECO:0000313" key="8">
    <source>
        <dbReference type="EMBL" id="KRL02590.1"/>
    </source>
</evidence>
<sequence>MAKVTNLDLEVIEHFCGVVYRDLNPIKLLNKFTDFKFDIYAFDLRKNARFREDVINVYFMKYPKEHDKNELLLLLKEICDVLQEKYKSTNSLGLVKLLISRLFYVQNDQLMLDFKMLFRWDGLINRIDLNFLISFAAIEFSAGNSKEIIEKTPYIPRNDNNRLAQKLKNGFSENHAHLKASGYIYEQNMDRYLESTEFSQKEIDSLDEFIENSLAMASLRRICTIDEIKILFYKTKILRIYLYELSCYKSYCFNKNSSFQPAELKKRLLYWEKLFGFNGYYVLKNETLRDSILRMQHNKSFWWNKEITSKRPENDYLRERIFYWNILMDIKKENRPTVVEQNYLNLLLQCYGKLKLSFIQGNELGGFDSFKSIEDIKGLFADDDEKNYRSVFHKYYKESKVNKIELRIAPKRDIDDYTDLITKLDYYNEEESRRCREKNAKIQYGLIVHFIKSEKSEDEKTKNIKTYGKHKKYVEDSYLRNADRLMAFIEKNRKFSHRIVGIDTANYEKDNPPEFYVKLYKSFVPLKKKYNIHYTFHVGEAFNCLITGIRHVYEVINYLSYSPGDRLGHALALGFKVKKYFKRKNMEIICTKIELLDNLVWIFEMVKNSKERIDNALMLNTLFDDNAFWLSNYLGKQTITIQEYSEFYRNRFGEDKEMGFFRKSKNKEAVSSKKICLSKVEKLKLIFEYSEKFYTESRETVVLKANKELVELVKFCQKIVMAKMIDDKIYIEANPTSNRKMSAIDYYEDLPLFKQAKYNLKLTREDVLTSINTDDSSLFQTNLSTEYGMVALSLRKKNFSSDEMLEYMDKIREISNLISFVDDPKKVDYSCKKEKNSRI</sequence>
<dbReference type="AlphaFoldDB" id="A0A0R1M3P8"/>
<keyword evidence="5" id="KW-0378">Hydrolase</keyword>
<dbReference type="PANTHER" id="PTHR11409:SF43">
    <property type="entry name" value="ADENOSINE DEAMINASE"/>
    <property type="match status" value="1"/>
</dbReference>
<dbReference type="InterPro" id="IPR006330">
    <property type="entry name" value="Ado/ade_deaminase"/>
</dbReference>
<dbReference type="GO" id="GO:0043103">
    <property type="term" value="P:hypoxanthine salvage"/>
    <property type="evidence" value="ECO:0007669"/>
    <property type="project" value="TreeGrafter"/>
</dbReference>
<feature type="domain" description="Adenosine deaminase" evidence="7">
    <location>
        <begin position="721"/>
        <end position="791"/>
    </location>
</feature>
<evidence type="ECO:0000256" key="3">
    <source>
        <dbReference type="ARBA" id="ARBA00012784"/>
    </source>
</evidence>
<dbReference type="EC" id="3.5.4.4" evidence="3"/>
<dbReference type="Gene3D" id="3.20.20.140">
    <property type="entry name" value="Metal-dependent hydrolases"/>
    <property type="match status" value="2"/>
</dbReference>
<dbReference type="SUPFAM" id="SSF51556">
    <property type="entry name" value="Metallo-dependent hydrolases"/>
    <property type="match status" value="1"/>
</dbReference>
<name>A0A0R1M3P8_9LACO</name>
<dbReference type="STRING" id="1423731.FC81_GL000627"/>